<accession>W6NFN6</accession>
<dbReference type="InterPro" id="IPR047296">
    <property type="entry name" value="GIY-YIG_UvrC_Cho"/>
</dbReference>
<dbReference type="InterPro" id="IPR041663">
    <property type="entry name" value="DisA/LigA_HHH"/>
</dbReference>
<dbReference type="RefSeq" id="WP_017895519.1">
    <property type="nucleotide sequence ID" value="NZ_CBXI010000013.1"/>
</dbReference>
<dbReference type="Gene3D" id="3.30.420.340">
    <property type="entry name" value="UvrC, RNAse H endonuclease domain"/>
    <property type="match status" value="1"/>
</dbReference>
<evidence type="ECO:0000256" key="6">
    <source>
        <dbReference type="ARBA" id="ARBA00023236"/>
    </source>
</evidence>
<dbReference type="Pfam" id="PF12826">
    <property type="entry name" value="HHH_2"/>
    <property type="match status" value="1"/>
</dbReference>
<dbReference type="Proteomes" id="UP000019482">
    <property type="component" value="Unassembled WGS sequence"/>
</dbReference>
<evidence type="ECO:0000256" key="4">
    <source>
        <dbReference type="ARBA" id="ARBA00022881"/>
    </source>
</evidence>
<comment type="subcellular location">
    <subcellularLocation>
        <location evidence="7">Cytoplasm</location>
    </subcellularLocation>
</comment>
<dbReference type="SMART" id="SM00465">
    <property type="entry name" value="GIYc"/>
    <property type="match status" value="1"/>
</dbReference>
<evidence type="ECO:0000256" key="5">
    <source>
        <dbReference type="ARBA" id="ARBA00023204"/>
    </source>
</evidence>
<evidence type="ECO:0000256" key="2">
    <source>
        <dbReference type="ARBA" id="ARBA00022763"/>
    </source>
</evidence>
<comment type="similarity">
    <text evidence="7">Belongs to the UvrC family.</text>
</comment>
<comment type="caution">
    <text evidence="11">The sequence shown here is derived from an EMBL/GenBank/DDBJ whole genome shotgun (WGS) entry which is preliminary data.</text>
</comment>
<dbReference type="InterPro" id="IPR004791">
    <property type="entry name" value="UvrC"/>
</dbReference>
<dbReference type="Pfam" id="PF08459">
    <property type="entry name" value="UvrC_RNaseH_dom"/>
    <property type="match status" value="1"/>
</dbReference>
<keyword evidence="1 7" id="KW-0963">Cytoplasm</keyword>
<evidence type="ECO:0000259" key="9">
    <source>
        <dbReference type="PROSITE" id="PS50164"/>
    </source>
</evidence>
<reference evidence="11 12" key="1">
    <citation type="journal article" date="2015" name="Genome Announc.">
        <title>Draft Genome Sequence of Clostridium tyrobutyricum Strain DIVETGP, Isolated from Cow's Milk for Grana Padano Production.</title>
        <authorList>
            <person name="Soggiu A."/>
            <person name="Piras C."/>
            <person name="Gaiarsa S."/>
            <person name="Sassera D."/>
            <person name="Roncada P."/>
            <person name="Bendixen E."/>
            <person name="Brasca M."/>
            <person name="Bonizzi L."/>
        </authorList>
    </citation>
    <scope>NUCLEOTIDE SEQUENCE [LARGE SCALE GENOMIC DNA]</scope>
    <source>
        <strain evidence="11 12">DIVETGP</strain>
    </source>
</reference>
<dbReference type="AlphaFoldDB" id="W6NFN6"/>
<keyword evidence="4 7" id="KW-0267">Excision nuclease</keyword>
<evidence type="ECO:0000256" key="3">
    <source>
        <dbReference type="ARBA" id="ARBA00022769"/>
    </source>
</evidence>
<dbReference type="Pfam" id="PF02151">
    <property type="entry name" value="UVR"/>
    <property type="match status" value="1"/>
</dbReference>
<dbReference type="InterPro" id="IPR000305">
    <property type="entry name" value="GIY-YIG_endonuc"/>
</dbReference>
<keyword evidence="12" id="KW-1185">Reference proteome</keyword>
<dbReference type="InterPro" id="IPR001162">
    <property type="entry name" value="UvrC_RNase_H_dom"/>
</dbReference>
<dbReference type="GO" id="GO:0005737">
    <property type="term" value="C:cytoplasm"/>
    <property type="evidence" value="ECO:0007669"/>
    <property type="project" value="UniProtKB-SubCell"/>
</dbReference>
<dbReference type="GO" id="GO:0009381">
    <property type="term" value="F:excinuclease ABC activity"/>
    <property type="evidence" value="ECO:0007669"/>
    <property type="project" value="UniProtKB-UniRule"/>
</dbReference>
<dbReference type="Pfam" id="PF01541">
    <property type="entry name" value="GIY-YIG"/>
    <property type="match status" value="1"/>
</dbReference>
<dbReference type="PROSITE" id="PS50165">
    <property type="entry name" value="UVRC"/>
    <property type="match status" value="1"/>
</dbReference>
<dbReference type="PANTHER" id="PTHR30562">
    <property type="entry name" value="UVRC/OXIDOREDUCTASE"/>
    <property type="match status" value="1"/>
</dbReference>
<dbReference type="SUPFAM" id="SSF47781">
    <property type="entry name" value="RuvA domain 2-like"/>
    <property type="match status" value="1"/>
</dbReference>
<evidence type="ECO:0000256" key="7">
    <source>
        <dbReference type="HAMAP-Rule" id="MF_00203"/>
    </source>
</evidence>
<evidence type="ECO:0000259" key="8">
    <source>
        <dbReference type="PROSITE" id="PS50151"/>
    </source>
</evidence>
<keyword evidence="2 7" id="KW-0227">DNA damage</keyword>
<dbReference type="Gene3D" id="4.10.860.10">
    <property type="entry name" value="UVR domain"/>
    <property type="match status" value="1"/>
</dbReference>
<dbReference type="Gene3D" id="1.10.150.20">
    <property type="entry name" value="5' to 3' exonuclease, C-terminal subdomain"/>
    <property type="match status" value="1"/>
</dbReference>
<dbReference type="CDD" id="cd10434">
    <property type="entry name" value="GIY-YIG_UvrC_Cho"/>
    <property type="match status" value="1"/>
</dbReference>
<proteinExistence type="inferred from homology"/>
<feature type="domain" description="UvrC family homology region profile" evidence="10">
    <location>
        <begin position="255"/>
        <end position="497"/>
    </location>
</feature>
<comment type="subunit">
    <text evidence="7">Interacts with UvrB in an incision complex.</text>
</comment>
<dbReference type="OrthoDB" id="9804933at2"/>
<dbReference type="GO" id="GO:0006289">
    <property type="term" value="P:nucleotide-excision repair"/>
    <property type="evidence" value="ECO:0007669"/>
    <property type="project" value="UniProtKB-UniRule"/>
</dbReference>
<dbReference type="SUPFAM" id="SSF82771">
    <property type="entry name" value="GIY-YIG endonuclease"/>
    <property type="match status" value="1"/>
</dbReference>
<dbReference type="Pfam" id="PF22920">
    <property type="entry name" value="UvrC_RNaseH"/>
    <property type="match status" value="1"/>
</dbReference>
<keyword evidence="5 7" id="KW-0234">DNA repair</keyword>
<dbReference type="GO" id="GO:0009432">
    <property type="term" value="P:SOS response"/>
    <property type="evidence" value="ECO:0007669"/>
    <property type="project" value="UniProtKB-UniRule"/>
</dbReference>
<keyword evidence="6 7" id="KW-0742">SOS response</keyword>
<feature type="domain" description="UVR" evidence="8">
    <location>
        <begin position="204"/>
        <end position="239"/>
    </location>
</feature>
<protein>
    <recommendedName>
        <fullName evidence="7">UvrABC system protein C</fullName>
        <shortName evidence="7">Protein UvrC</shortName>
    </recommendedName>
    <alternativeName>
        <fullName evidence="7">Excinuclease ABC subunit C</fullName>
    </alternativeName>
</protein>
<evidence type="ECO:0000259" key="10">
    <source>
        <dbReference type="PROSITE" id="PS50165"/>
    </source>
</evidence>
<evidence type="ECO:0000313" key="12">
    <source>
        <dbReference type="Proteomes" id="UP000019482"/>
    </source>
</evidence>
<dbReference type="InterPro" id="IPR036876">
    <property type="entry name" value="UVR_dom_sf"/>
</dbReference>
<evidence type="ECO:0000256" key="1">
    <source>
        <dbReference type="ARBA" id="ARBA00022490"/>
    </source>
</evidence>
<dbReference type="InterPro" id="IPR035901">
    <property type="entry name" value="GIY-YIG_endonuc_sf"/>
</dbReference>
<dbReference type="PANTHER" id="PTHR30562:SF1">
    <property type="entry name" value="UVRABC SYSTEM PROTEIN C"/>
    <property type="match status" value="1"/>
</dbReference>
<dbReference type="GO" id="GO:0009380">
    <property type="term" value="C:excinuclease repair complex"/>
    <property type="evidence" value="ECO:0007669"/>
    <property type="project" value="InterPro"/>
</dbReference>
<dbReference type="GeneID" id="29419174"/>
<dbReference type="Gene3D" id="3.40.1440.10">
    <property type="entry name" value="GIY-YIG endonuclease"/>
    <property type="match status" value="1"/>
</dbReference>
<dbReference type="PROSITE" id="PS50151">
    <property type="entry name" value="UVR"/>
    <property type="match status" value="1"/>
</dbReference>
<dbReference type="EMBL" id="CBXI010000013">
    <property type="protein sequence ID" value="CDL90902.1"/>
    <property type="molecule type" value="Genomic_DNA"/>
</dbReference>
<dbReference type="InterPro" id="IPR001943">
    <property type="entry name" value="UVR_dom"/>
</dbReference>
<dbReference type="InterPro" id="IPR050066">
    <property type="entry name" value="UvrABC_protein_C"/>
</dbReference>
<dbReference type="InterPro" id="IPR010994">
    <property type="entry name" value="RuvA_2-like"/>
</dbReference>
<comment type="function">
    <text evidence="7">The UvrABC repair system catalyzes the recognition and processing of DNA lesions. UvrC both incises the 5' and 3' sides of the lesion. The N-terminal half is responsible for the 3' incision and the C-terminal half is responsible for the 5' incision.</text>
</comment>
<dbReference type="HAMAP" id="MF_00203">
    <property type="entry name" value="UvrC"/>
    <property type="match status" value="1"/>
</dbReference>
<dbReference type="NCBIfam" id="NF001824">
    <property type="entry name" value="PRK00558.1-5"/>
    <property type="match status" value="1"/>
</dbReference>
<gene>
    <name evidence="7" type="primary">uvrC</name>
    <name evidence="11" type="ORF">CTDIVETGP_0972</name>
</gene>
<evidence type="ECO:0000313" key="11">
    <source>
        <dbReference type="EMBL" id="CDL90902.1"/>
    </source>
</evidence>
<keyword evidence="3 7" id="KW-0228">DNA excision</keyword>
<sequence>MFDLEFQLKVLPDKPGVYIMKNSLGGVIYVGKAKVLKNRVRQYFQNSRNHSAKVRAMVENIYEFEYIVTDSEIEALILECNLIKKYRPKYNILLKDDKHYPFIKLTMNEDFPRIIITRRIKKDGSKYFGPFPNSSFVYETIELIKKIFPIRTCRIKIIEDETNIRPCLNYFIKLCKAPCAAYINKNEYGKIVNEIIDLLSGKDKKIISGLKEDMNNASTNLDFEKAANIRDKIFAVQKVTEKQKIITGNFEDEDFINISSDEVDSCVQIFFLRDGKIVGREHYIIQNTVDSPKGEIIADFIKEFYGGTAHIAKSIYVPIVEDCELLQKWLSMKKNSKVNIRIPYRGDKKATLKLVEKNSETMLANFKMKFIQDTQTHKKALEELTEILNLDDIPHRIEAYDISNIQGVDSVGSMVVFENGTAKHSDYRRFKINTVKGANDYDSLYEILSRRFKHGLDEIKRIQHKNLKLSAGKFCVFPDLILMDGGKGQINIGLKVLKDFDINIPVCGMVKDDNHKTRGLIYNNIELLIKSNSNLMRFITRIQDEVHRFAITYHRSLRNKRVLHSILDDIPNVGNHRRKELLKKFGSIDNIKTAEIEELVNTPSIDRRTAQSIVDFFKNQKN</sequence>
<name>W6NFN6_CLOTY</name>
<dbReference type="NCBIfam" id="TIGR00194">
    <property type="entry name" value="uvrC"/>
    <property type="match status" value="1"/>
</dbReference>
<dbReference type="FunFam" id="3.40.1440.10:FF:000001">
    <property type="entry name" value="UvrABC system protein C"/>
    <property type="match status" value="1"/>
</dbReference>
<organism evidence="11 12">
    <name type="scientific">Clostridium tyrobutyricum DIVETGP</name>
    <dbReference type="NCBI Taxonomy" id="1408889"/>
    <lineage>
        <taxon>Bacteria</taxon>
        <taxon>Bacillati</taxon>
        <taxon>Bacillota</taxon>
        <taxon>Clostridia</taxon>
        <taxon>Eubacteriales</taxon>
        <taxon>Clostridiaceae</taxon>
        <taxon>Clostridium</taxon>
    </lineage>
</organism>
<feature type="domain" description="GIY-YIG" evidence="9">
    <location>
        <begin position="13"/>
        <end position="92"/>
    </location>
</feature>
<dbReference type="GO" id="GO:0003677">
    <property type="term" value="F:DNA binding"/>
    <property type="evidence" value="ECO:0007669"/>
    <property type="project" value="UniProtKB-UniRule"/>
</dbReference>
<dbReference type="SUPFAM" id="SSF46600">
    <property type="entry name" value="C-terminal UvrC-binding domain of UvrB"/>
    <property type="match status" value="1"/>
</dbReference>
<dbReference type="PROSITE" id="PS50164">
    <property type="entry name" value="GIY_YIG"/>
    <property type="match status" value="1"/>
</dbReference>
<dbReference type="InterPro" id="IPR038476">
    <property type="entry name" value="UvrC_RNase_H_dom_sf"/>
</dbReference>